<keyword evidence="2" id="KW-1185">Reference proteome</keyword>
<protein>
    <submittedName>
        <fullName evidence="3">Serpentine receptor class gamma</fullName>
    </submittedName>
</protein>
<evidence type="ECO:0000313" key="2">
    <source>
        <dbReference type="Proteomes" id="UP000887563"/>
    </source>
</evidence>
<dbReference type="Proteomes" id="UP000887563">
    <property type="component" value="Unplaced"/>
</dbReference>
<feature type="transmembrane region" description="Helical" evidence="1">
    <location>
        <begin position="34"/>
        <end position="55"/>
    </location>
</feature>
<feature type="transmembrane region" description="Helical" evidence="1">
    <location>
        <begin position="110"/>
        <end position="129"/>
    </location>
</feature>
<reference evidence="3" key="1">
    <citation type="submission" date="2022-11" db="UniProtKB">
        <authorList>
            <consortium name="WormBaseParasite"/>
        </authorList>
    </citation>
    <scope>IDENTIFICATION</scope>
</reference>
<evidence type="ECO:0000313" key="3">
    <source>
        <dbReference type="WBParaSite" id="Minc3s04754g36947"/>
    </source>
</evidence>
<feature type="transmembrane region" description="Helical" evidence="1">
    <location>
        <begin position="75"/>
        <end position="98"/>
    </location>
</feature>
<keyword evidence="1" id="KW-1133">Transmembrane helix</keyword>
<keyword evidence="1" id="KW-0472">Membrane</keyword>
<dbReference type="WBParaSite" id="Minc3s04754g36947">
    <property type="protein sequence ID" value="Minc3s04754g36947"/>
    <property type="gene ID" value="Minc3s04754g36947"/>
</dbReference>
<organism evidence="2 3">
    <name type="scientific">Meloidogyne incognita</name>
    <name type="common">Southern root-knot nematode worm</name>
    <name type="synonym">Oxyuris incognita</name>
    <dbReference type="NCBI Taxonomy" id="6306"/>
    <lineage>
        <taxon>Eukaryota</taxon>
        <taxon>Metazoa</taxon>
        <taxon>Ecdysozoa</taxon>
        <taxon>Nematoda</taxon>
        <taxon>Chromadorea</taxon>
        <taxon>Rhabditida</taxon>
        <taxon>Tylenchina</taxon>
        <taxon>Tylenchomorpha</taxon>
        <taxon>Tylenchoidea</taxon>
        <taxon>Meloidogynidae</taxon>
        <taxon>Meloidogyninae</taxon>
        <taxon>Meloidogyne</taxon>
        <taxon>Meloidogyne incognita group</taxon>
    </lineage>
</organism>
<proteinExistence type="predicted"/>
<sequence length="176" mass="19662">MSALIISVTEYPNWPVTGYIGDLVISVPSPFNTAYVLLVPLMGSALAHIIVGLLAKYKGDLADEKIRKLFRSLSLIIIANIGGYVIFMIGINVFLRVLSPSSPYFWHANVYLSMFLNISGAINAPILYINSPILNIDNTVHHPRCMYQLCTLLAFYLNNRACKSPDTKLRKIFRTP</sequence>
<evidence type="ECO:0000256" key="1">
    <source>
        <dbReference type="SAM" id="Phobius"/>
    </source>
</evidence>
<name>A0A914NBR0_MELIC</name>
<keyword evidence="1" id="KW-0812">Transmembrane</keyword>
<accession>A0A914NBR0</accession>
<dbReference type="AlphaFoldDB" id="A0A914NBR0"/>